<reference evidence="2" key="1">
    <citation type="submission" date="2019-08" db="EMBL/GenBank/DDBJ databases">
        <title>Molecular identification of okra leaf curl causing agents in Sri Lanka.</title>
        <authorList>
            <person name="Jeyaseelan E.C."/>
            <person name="Shaw M.W."/>
        </authorList>
    </citation>
    <scope>NUCLEOTIDE SEQUENCE</scope>
    <source>
        <strain evidence="2">BVav02</strain>
    </source>
</reference>
<name>A0A5Q2V546_9VIRU</name>
<dbReference type="Pfam" id="PF09593">
    <property type="entry name" value="Pathogen_betaC1"/>
    <property type="match status" value="1"/>
</dbReference>
<evidence type="ECO:0000259" key="1">
    <source>
        <dbReference type="Pfam" id="PF09593"/>
    </source>
</evidence>
<feature type="domain" description="Cotton leaf-curl disease DNA-betaC1" evidence="1">
    <location>
        <begin position="24"/>
        <end position="139"/>
    </location>
</feature>
<evidence type="ECO:0000313" key="2">
    <source>
        <dbReference type="EMBL" id="QGH59186.1"/>
    </source>
</evidence>
<proteinExistence type="predicted"/>
<sequence length="140" mass="16519">MKISIHFIYIFTSNIYIRRTIKMTRFSKTREGIFFKLDLRLMHQQRISVHMQIISTKSPPISTKTFIIDYTYQQLHIPFDFNGLKGTNPSTFKFHYWGSKAEEILQEDIIRMGDISTIENPEIMGMDVNEPVTIDNKIII</sequence>
<organism evidence="2">
    <name type="scientific">Bhendi yellow vein mosaic betasatellite</name>
    <dbReference type="NCBI Taxonomy" id="908070"/>
    <lineage>
        <taxon>Viruses</taxon>
        <taxon>Viruses incertae sedis</taxon>
        <taxon>Tolecusatellitidae</taxon>
        <taxon>Betasatellite</taxon>
        <taxon>Betasatellite abelmoschusmusiviflavi</taxon>
    </lineage>
</organism>
<accession>A0A5Q2V546</accession>
<dbReference type="InterPro" id="IPR018583">
    <property type="entry name" value="CLCuD_DNA-betaC1"/>
</dbReference>
<gene>
    <name evidence="2" type="primary">C1</name>
</gene>
<dbReference type="EMBL" id="MN384975">
    <property type="protein sequence ID" value="QGH59186.1"/>
    <property type="molecule type" value="Genomic_DNA"/>
</dbReference>
<protein>
    <submittedName>
        <fullName evidence="2">C1 protein</fullName>
    </submittedName>
</protein>